<sequence length="55" mass="6348">MLTTHHLHHLHHHRGSTAVELDKITNLNTFFKEHEAAGKAGKVRTQKELQPIFIK</sequence>
<dbReference type="EMBL" id="BK003311">
    <property type="protein sequence ID" value="DAA03510.1"/>
    <property type="molecule type" value="Genomic_DNA"/>
</dbReference>
<reference evidence="1" key="1">
    <citation type="journal article" date="2003" name="Genome Biol.">
        <title>An integrated gene annotation and transcriptional profiling approach towards the full gene content of the Drosophila genome.</title>
        <authorList>
            <person name="Hild M."/>
            <person name="Beckmann B."/>
            <person name="Haas S.A."/>
            <person name="Koch B."/>
            <person name="Solovyev V."/>
            <person name="Busold C."/>
            <person name="Fellenberg K."/>
            <person name="Boutros M."/>
            <person name="Vingron M."/>
            <person name="Sauer F."/>
            <person name="Hoheisel J.D."/>
            <person name="Paro R."/>
        </authorList>
    </citation>
    <scope>NUCLEOTIDE SEQUENCE</scope>
</reference>
<protein>
    <submittedName>
        <fullName evidence="1">HDC00775</fullName>
    </submittedName>
</protein>
<accession>Q6IHV5</accession>
<gene>
    <name evidence="1" type="ORF">HDC00775</name>
</gene>
<organism evidence="1">
    <name type="scientific">Drosophila melanogaster</name>
    <name type="common">Fruit fly</name>
    <dbReference type="NCBI Taxonomy" id="7227"/>
    <lineage>
        <taxon>Eukaryota</taxon>
        <taxon>Metazoa</taxon>
        <taxon>Ecdysozoa</taxon>
        <taxon>Arthropoda</taxon>
        <taxon>Hexapoda</taxon>
        <taxon>Insecta</taxon>
        <taxon>Pterygota</taxon>
        <taxon>Neoptera</taxon>
        <taxon>Endopterygota</taxon>
        <taxon>Diptera</taxon>
        <taxon>Brachycera</taxon>
        <taxon>Muscomorpha</taxon>
        <taxon>Ephydroidea</taxon>
        <taxon>Drosophilidae</taxon>
        <taxon>Drosophila</taxon>
        <taxon>Sophophora</taxon>
    </lineage>
</organism>
<evidence type="ECO:0000313" key="1">
    <source>
        <dbReference type="EMBL" id="DAA03510.1"/>
    </source>
</evidence>
<name>Q6IHV5_DROME</name>
<dbReference type="AlphaFoldDB" id="Q6IHV5"/>
<proteinExistence type="predicted"/>